<dbReference type="Proteomes" id="UP000765509">
    <property type="component" value="Unassembled WGS sequence"/>
</dbReference>
<gene>
    <name evidence="2" type="ORF">O181_070708</name>
</gene>
<evidence type="ECO:0000313" key="3">
    <source>
        <dbReference type="Proteomes" id="UP000765509"/>
    </source>
</evidence>
<name>A0A9Q3I7I6_9BASI</name>
<dbReference type="EMBL" id="AVOT02036474">
    <property type="protein sequence ID" value="MBW0530993.1"/>
    <property type="molecule type" value="Genomic_DNA"/>
</dbReference>
<reference evidence="2" key="1">
    <citation type="submission" date="2021-03" db="EMBL/GenBank/DDBJ databases">
        <title>Draft genome sequence of rust myrtle Austropuccinia psidii MF-1, a brazilian biotype.</title>
        <authorList>
            <person name="Quecine M.C."/>
            <person name="Pachon D.M.R."/>
            <person name="Bonatelli M.L."/>
            <person name="Correr F.H."/>
            <person name="Franceschini L.M."/>
            <person name="Leite T.F."/>
            <person name="Margarido G.R.A."/>
            <person name="Almeida C.A."/>
            <person name="Ferrarezi J.A."/>
            <person name="Labate C.A."/>
        </authorList>
    </citation>
    <scope>NUCLEOTIDE SEQUENCE</scope>
    <source>
        <strain evidence="2">MF-1</strain>
    </source>
</reference>
<organism evidence="2 3">
    <name type="scientific">Austropuccinia psidii MF-1</name>
    <dbReference type="NCBI Taxonomy" id="1389203"/>
    <lineage>
        <taxon>Eukaryota</taxon>
        <taxon>Fungi</taxon>
        <taxon>Dikarya</taxon>
        <taxon>Basidiomycota</taxon>
        <taxon>Pucciniomycotina</taxon>
        <taxon>Pucciniomycetes</taxon>
        <taxon>Pucciniales</taxon>
        <taxon>Sphaerophragmiaceae</taxon>
        <taxon>Austropuccinia</taxon>
    </lineage>
</organism>
<feature type="compositionally biased region" description="Polar residues" evidence="1">
    <location>
        <begin position="1"/>
        <end position="12"/>
    </location>
</feature>
<proteinExistence type="predicted"/>
<keyword evidence="3" id="KW-1185">Reference proteome</keyword>
<dbReference type="OrthoDB" id="413361at2759"/>
<accession>A0A9Q3I7I6</accession>
<evidence type="ECO:0000256" key="1">
    <source>
        <dbReference type="SAM" id="MobiDB-lite"/>
    </source>
</evidence>
<feature type="compositionally biased region" description="Polar residues" evidence="1">
    <location>
        <begin position="47"/>
        <end position="57"/>
    </location>
</feature>
<dbReference type="AlphaFoldDB" id="A0A9Q3I7I6"/>
<evidence type="ECO:0000313" key="2">
    <source>
        <dbReference type="EMBL" id="MBW0530993.1"/>
    </source>
</evidence>
<feature type="compositionally biased region" description="Low complexity" evidence="1">
    <location>
        <begin position="26"/>
        <end position="40"/>
    </location>
</feature>
<sequence>MEPINSENNQYSDCPEDAPNEDSADSSSSLNTPLPNNSPSNHKEPSYRQQSGESHSVPQIKVNGPRHPTMIASNVDSIHILPYSGRERTFSTASDTAPRTYWLALQGGNKD</sequence>
<feature type="compositionally biased region" description="Acidic residues" evidence="1">
    <location>
        <begin position="14"/>
        <end position="24"/>
    </location>
</feature>
<protein>
    <submittedName>
        <fullName evidence="2">Uncharacterized protein</fullName>
    </submittedName>
</protein>
<comment type="caution">
    <text evidence="2">The sequence shown here is derived from an EMBL/GenBank/DDBJ whole genome shotgun (WGS) entry which is preliminary data.</text>
</comment>
<feature type="region of interest" description="Disordered" evidence="1">
    <location>
        <begin position="1"/>
        <end position="70"/>
    </location>
</feature>